<dbReference type="EMBL" id="BHXQ01000015">
    <property type="protein sequence ID" value="GCC53713.1"/>
    <property type="molecule type" value="Genomic_DNA"/>
</dbReference>
<name>A0A401UFP0_9BACT</name>
<keyword evidence="2" id="KW-1185">Reference proteome</keyword>
<protein>
    <submittedName>
        <fullName evidence="1">Uncharacterized protein</fullName>
    </submittedName>
</protein>
<sequence length="158" mass="17930">MIKTPQVLTLLYFYIDGREYAIDGLREAFPFIPNKGDLIRLPKFDNEVLVTKVLHQFYNSDDQVIQNIRIEATTKKEVKINVGVYFEVASGWKHLTGLSEWASRTELIPQKGASITALPEDSIVMGIDVTSPDNMLIVKDVLYRHGLFDVAIFVTKVN</sequence>
<dbReference type="Proteomes" id="UP000288227">
    <property type="component" value="Unassembled WGS sequence"/>
</dbReference>
<organism evidence="1 2">
    <name type="scientific">Chryseotalea sanaruensis</name>
    <dbReference type="NCBI Taxonomy" id="2482724"/>
    <lineage>
        <taxon>Bacteria</taxon>
        <taxon>Pseudomonadati</taxon>
        <taxon>Bacteroidota</taxon>
        <taxon>Cytophagia</taxon>
        <taxon>Cytophagales</taxon>
        <taxon>Chryseotaleaceae</taxon>
        <taxon>Chryseotalea</taxon>
    </lineage>
</organism>
<evidence type="ECO:0000313" key="2">
    <source>
        <dbReference type="Proteomes" id="UP000288227"/>
    </source>
</evidence>
<comment type="caution">
    <text evidence="1">The sequence shown here is derived from an EMBL/GenBank/DDBJ whole genome shotgun (WGS) entry which is preliminary data.</text>
</comment>
<reference evidence="1 2" key="1">
    <citation type="submission" date="2018-11" db="EMBL/GenBank/DDBJ databases">
        <title>Chryseotalea sanarue gen. nov., sp., nov., a member of the family Cytophagaceae, isolated from a brackish lake in Hamamatsu Japan.</title>
        <authorList>
            <person name="Maejima Y."/>
            <person name="Iino T."/>
            <person name="Muraguchi Y."/>
            <person name="Fukuda K."/>
            <person name="Ohkuma M."/>
            <person name="Moriuchi R."/>
            <person name="Dohra H."/>
            <person name="Kimbara K."/>
            <person name="Shintani M."/>
        </authorList>
    </citation>
    <scope>NUCLEOTIDE SEQUENCE [LARGE SCALE GENOMIC DNA]</scope>
    <source>
        <strain evidence="1 2">Ys</strain>
    </source>
</reference>
<proteinExistence type="predicted"/>
<accession>A0A401UFP0</accession>
<dbReference type="RefSeq" id="WP_127124368.1">
    <property type="nucleotide sequence ID" value="NZ_BHXQ01000015.1"/>
</dbReference>
<gene>
    <name evidence="1" type="ORF">SanaruYs_39610</name>
</gene>
<evidence type="ECO:0000313" key="1">
    <source>
        <dbReference type="EMBL" id="GCC53713.1"/>
    </source>
</evidence>
<dbReference type="AlphaFoldDB" id="A0A401UFP0"/>